<dbReference type="Gene3D" id="6.10.250.1120">
    <property type="match status" value="1"/>
</dbReference>
<dbReference type="PROSITE" id="PS51462">
    <property type="entry name" value="NUDIX"/>
    <property type="match status" value="1"/>
</dbReference>
<protein>
    <recommendedName>
        <fullName evidence="3">Nudix hydrolase domain-containing protein</fullName>
    </recommendedName>
</protein>
<sequence length="267" mass="28992">PVTSDGATSGDRRPPSQADLLRWAEALSASARTGMGFTESLYERERYEEVLHVAAEIRSRADALSGNAVDPANLVEEWFDTVGRGVKGYVTPKVTVGAVVGNDAGEMLLVQRSGSGVWLYPTGWADVGYSPAEVVVKEVLEETGIHCEVVRPIAILDGLRLGITGIPLYSLVFHCRMTGGQLAAHPLECLDVGFFAEGSLPEDHALPAEWVDESFAAIRGEEMDIRFDHPREPMWEGSPEEGDERQVIELVSQEPMWEGSPEEGDGG</sequence>
<comment type="cofactor">
    <cofactor evidence="1">
        <name>Mg(2+)</name>
        <dbReference type="ChEBI" id="CHEBI:18420"/>
    </cofactor>
</comment>
<dbReference type="EMBL" id="UINC01073010">
    <property type="protein sequence ID" value="SVC09066.1"/>
    <property type="molecule type" value="Genomic_DNA"/>
</dbReference>
<keyword evidence="2" id="KW-0378">Hydrolase</keyword>
<reference evidence="4" key="1">
    <citation type="submission" date="2018-05" db="EMBL/GenBank/DDBJ databases">
        <authorList>
            <person name="Lanie J.A."/>
            <person name="Ng W.-L."/>
            <person name="Kazmierczak K.M."/>
            <person name="Andrzejewski T.M."/>
            <person name="Davidsen T.M."/>
            <person name="Wayne K.J."/>
            <person name="Tettelin H."/>
            <person name="Glass J.I."/>
            <person name="Rusch D."/>
            <person name="Podicherti R."/>
            <person name="Tsui H.-C.T."/>
            <person name="Winkler M.E."/>
        </authorList>
    </citation>
    <scope>NUCLEOTIDE SEQUENCE</scope>
</reference>
<accession>A0A382JB06</accession>
<dbReference type="InterPro" id="IPR000086">
    <property type="entry name" value="NUDIX_hydrolase_dom"/>
</dbReference>
<evidence type="ECO:0000256" key="2">
    <source>
        <dbReference type="ARBA" id="ARBA00022801"/>
    </source>
</evidence>
<dbReference type="PANTHER" id="PTHR43046">
    <property type="entry name" value="GDP-MANNOSE MANNOSYL HYDROLASE"/>
    <property type="match status" value="1"/>
</dbReference>
<organism evidence="4">
    <name type="scientific">marine metagenome</name>
    <dbReference type="NCBI Taxonomy" id="408172"/>
    <lineage>
        <taxon>unclassified sequences</taxon>
        <taxon>metagenomes</taxon>
        <taxon>ecological metagenomes</taxon>
    </lineage>
</organism>
<dbReference type="PANTHER" id="PTHR43046:SF16">
    <property type="entry name" value="ADP-RIBOSE PYROPHOSPHATASE YJHB-RELATED"/>
    <property type="match status" value="1"/>
</dbReference>
<dbReference type="InterPro" id="IPR059176">
    <property type="entry name" value="UDP-X_N"/>
</dbReference>
<dbReference type="Gene3D" id="3.90.79.10">
    <property type="entry name" value="Nucleoside Triphosphate Pyrophosphohydrolase"/>
    <property type="match status" value="1"/>
</dbReference>
<evidence type="ECO:0000313" key="4">
    <source>
        <dbReference type="EMBL" id="SVC09066.1"/>
    </source>
</evidence>
<dbReference type="AlphaFoldDB" id="A0A382JB06"/>
<feature type="non-terminal residue" evidence="4">
    <location>
        <position position="1"/>
    </location>
</feature>
<dbReference type="Pfam" id="PF00293">
    <property type="entry name" value="NUDIX"/>
    <property type="match status" value="1"/>
</dbReference>
<gene>
    <name evidence="4" type="ORF">METZ01_LOCUS261920</name>
</gene>
<feature type="domain" description="Nudix hydrolase" evidence="3">
    <location>
        <begin position="91"/>
        <end position="219"/>
    </location>
</feature>
<name>A0A382JB06_9ZZZZ</name>
<dbReference type="GO" id="GO:0016787">
    <property type="term" value="F:hydrolase activity"/>
    <property type="evidence" value="ECO:0007669"/>
    <property type="project" value="UniProtKB-KW"/>
</dbReference>
<dbReference type="Pfam" id="PF12535">
    <property type="entry name" value="Nudix_N"/>
    <property type="match status" value="1"/>
</dbReference>
<evidence type="ECO:0000256" key="1">
    <source>
        <dbReference type="ARBA" id="ARBA00001946"/>
    </source>
</evidence>
<evidence type="ECO:0000259" key="3">
    <source>
        <dbReference type="PROSITE" id="PS51462"/>
    </source>
</evidence>
<dbReference type="InterPro" id="IPR015797">
    <property type="entry name" value="NUDIX_hydrolase-like_dom_sf"/>
</dbReference>
<proteinExistence type="predicted"/>
<dbReference type="SUPFAM" id="SSF55811">
    <property type="entry name" value="Nudix"/>
    <property type="match status" value="1"/>
</dbReference>